<dbReference type="Proteomes" id="UP000276603">
    <property type="component" value="Unassembled WGS sequence"/>
</dbReference>
<sequence length="161" mass="18437">MEYIIREAAEKDMVQVWGLIKELAIFENEGNAVEVTAEDLVKHGFGDIKHFHCFVAETKEGIMGIALIFHRFSTWKGPIIHLEDLIVSEKARGYGLGSALLHKVVEYGHKLGVKRINWEVLDWNEPAIAFYESKGAKVLRDWDVVQLDEKGIRNFLEKSRT</sequence>
<dbReference type="GO" id="GO:0008080">
    <property type="term" value="F:N-acetyltransferase activity"/>
    <property type="evidence" value="ECO:0007669"/>
    <property type="project" value="TreeGrafter"/>
</dbReference>
<dbReference type="OrthoDB" id="9805924at2"/>
<dbReference type="RefSeq" id="WP_120709532.1">
    <property type="nucleotide sequence ID" value="NZ_RBCJ01000001.1"/>
</dbReference>
<accession>A0A3B0C9C2</accession>
<keyword evidence="6" id="KW-1185">Reference proteome</keyword>
<dbReference type="PROSITE" id="PS51186">
    <property type="entry name" value="GNAT"/>
    <property type="match status" value="1"/>
</dbReference>
<gene>
    <name evidence="5" type="ORF">D7Z94_00330</name>
</gene>
<dbReference type="FunFam" id="3.40.630.30:FF:000064">
    <property type="entry name" value="GNAT family acetyltransferase"/>
    <property type="match status" value="1"/>
</dbReference>
<comment type="caution">
    <text evidence="5">The sequence shown here is derived from an EMBL/GenBank/DDBJ whole genome shotgun (WGS) entry which is preliminary data.</text>
</comment>
<dbReference type="InterPro" id="IPR051016">
    <property type="entry name" value="Diverse_Substrate_AcTransf"/>
</dbReference>
<evidence type="ECO:0000256" key="1">
    <source>
        <dbReference type="ARBA" id="ARBA00008694"/>
    </source>
</evidence>
<protein>
    <submittedName>
        <fullName evidence="5">GNAT family N-acetyltransferase</fullName>
    </submittedName>
</protein>
<dbReference type="PANTHER" id="PTHR10545">
    <property type="entry name" value="DIAMINE N-ACETYLTRANSFERASE"/>
    <property type="match status" value="1"/>
</dbReference>
<evidence type="ECO:0000256" key="3">
    <source>
        <dbReference type="ARBA" id="ARBA00023315"/>
    </source>
</evidence>
<dbReference type="AlphaFoldDB" id="A0A3B0C9C2"/>
<keyword evidence="3" id="KW-0012">Acyltransferase</keyword>
<evidence type="ECO:0000313" key="5">
    <source>
        <dbReference type="EMBL" id="RKN82342.1"/>
    </source>
</evidence>
<dbReference type="Gene3D" id="3.40.630.30">
    <property type="match status" value="1"/>
</dbReference>
<proteinExistence type="inferred from homology"/>
<keyword evidence="2 5" id="KW-0808">Transferase</keyword>
<dbReference type="InterPro" id="IPR016181">
    <property type="entry name" value="Acyl_CoA_acyltransferase"/>
</dbReference>
<name>A0A3B0C9C2_9FLAO</name>
<evidence type="ECO:0000256" key="2">
    <source>
        <dbReference type="ARBA" id="ARBA00022679"/>
    </source>
</evidence>
<dbReference type="SUPFAM" id="SSF55729">
    <property type="entry name" value="Acyl-CoA N-acyltransferases (Nat)"/>
    <property type="match status" value="1"/>
</dbReference>
<dbReference type="InterPro" id="IPR000182">
    <property type="entry name" value="GNAT_dom"/>
</dbReference>
<organism evidence="5 6">
    <name type="scientific">Ulvibacterium marinum</name>
    <dbReference type="NCBI Taxonomy" id="2419782"/>
    <lineage>
        <taxon>Bacteria</taxon>
        <taxon>Pseudomonadati</taxon>
        <taxon>Bacteroidota</taxon>
        <taxon>Flavobacteriia</taxon>
        <taxon>Flavobacteriales</taxon>
        <taxon>Flavobacteriaceae</taxon>
        <taxon>Ulvibacterium</taxon>
    </lineage>
</organism>
<comment type="similarity">
    <text evidence="1">Belongs to the acetyltransferase family.</text>
</comment>
<evidence type="ECO:0000313" key="6">
    <source>
        <dbReference type="Proteomes" id="UP000276603"/>
    </source>
</evidence>
<dbReference type="PANTHER" id="PTHR10545:SF29">
    <property type="entry name" value="GH14572P-RELATED"/>
    <property type="match status" value="1"/>
</dbReference>
<dbReference type="EMBL" id="RBCJ01000001">
    <property type="protein sequence ID" value="RKN82342.1"/>
    <property type="molecule type" value="Genomic_DNA"/>
</dbReference>
<dbReference type="Pfam" id="PF00583">
    <property type="entry name" value="Acetyltransf_1"/>
    <property type="match status" value="1"/>
</dbReference>
<reference evidence="5 6" key="1">
    <citation type="submission" date="2018-10" db="EMBL/GenBank/DDBJ databases">
        <title>Ulvibacterium marinum gen. nov., sp. nov., a novel marine bacterium of the family Flavobacteriaceae, isolated from a culture of the green alga Ulva prolifera.</title>
        <authorList>
            <person name="Zhang Z."/>
        </authorList>
    </citation>
    <scope>NUCLEOTIDE SEQUENCE [LARGE SCALE GENOMIC DNA]</scope>
    <source>
        <strain evidence="5 6">CCMM003</strain>
    </source>
</reference>
<evidence type="ECO:0000259" key="4">
    <source>
        <dbReference type="PROSITE" id="PS51186"/>
    </source>
</evidence>
<dbReference type="CDD" id="cd04301">
    <property type="entry name" value="NAT_SF"/>
    <property type="match status" value="1"/>
</dbReference>
<feature type="domain" description="N-acetyltransferase" evidence="4">
    <location>
        <begin position="3"/>
        <end position="161"/>
    </location>
</feature>